<dbReference type="Pfam" id="PF00933">
    <property type="entry name" value="Glyco_hydro_3"/>
    <property type="match status" value="1"/>
</dbReference>
<dbReference type="InterPro" id="IPR026891">
    <property type="entry name" value="Fn3-like"/>
</dbReference>
<evidence type="ECO:0000259" key="6">
    <source>
        <dbReference type="SMART" id="SM01217"/>
    </source>
</evidence>
<dbReference type="InterPro" id="IPR019800">
    <property type="entry name" value="Glyco_hydro_3_AS"/>
</dbReference>
<dbReference type="Proteomes" id="UP000391834">
    <property type="component" value="Unassembled WGS sequence"/>
</dbReference>
<feature type="signal peptide" evidence="5">
    <location>
        <begin position="1"/>
        <end position="23"/>
    </location>
</feature>
<dbReference type="PROSITE" id="PS00775">
    <property type="entry name" value="GLYCOSYL_HYDROL_F3"/>
    <property type="match status" value="1"/>
</dbReference>
<sequence>MMKMNVKNVLCVAILIAISSVNCLGKTAHKSALLKYDKQIDGIIKQMTLEEKINMLHAKHMFVSAGVERLGIADMIYADGPFGIREEMQPDGWMPLGWEKDKATFFPTGSALAATWSPELAYAYGTGMAREARLRGKDMILGPAINIQRIPTGGRTYEYLSEDPFLSSRLSVGYTKGVQDNGVAACLKHYALNNQENNRGTVNVIVGERAMREIYLPPFKAAVEEADAYGVMAAYNKVNGWWCAENDILLNKILRDQWGFAGMVISDWNGTHSTVDAITNGLNVEMPTQKYLGKALLDSVKAGLVSEDIIDKRVREILRVRLAIKPIPKEEANQEMTSQPAQQKIAYDVACKSIVLLKNDGSLPLDLSKKPVIAVIGANAKQTMGLGGMGAGVKTLYEVTPFEGLQNKIGDKAELVYAKGYEPIVFNFADFFKKKTPEELEKEAREKEITAKRLAAEAVDVASKADIVLFIGGDNRAVESEGRDRKDIKLPSGQDNLIQAIAKVNPNIITVLTSGAPNDLNVVKPISKALLISWFNGTEGGNALADVLVGNISPSGRLPFTLPIKLEDSPAYALGNYPQGKKGADVFADLVSQTEKVEKSKDDGSEKELKNDPNTAIYSEESLVGYRWFDTKNIPVMYPFGYGLTYTNFEYADLKTTKDTYGKDDVITVSFKLKNTGSVAADEVAQAYVHRINPSVEWPNKELKAFSRVTLKPGESKTVKLNIPVKNLQYWNEATQSWADDLCNIELQVGANVSDIKLQKKIALM</sequence>
<dbReference type="EMBL" id="BLAX01000001">
    <property type="protein sequence ID" value="GET32098.1"/>
    <property type="molecule type" value="Genomic_DNA"/>
</dbReference>
<dbReference type="InterPro" id="IPR002772">
    <property type="entry name" value="Glyco_hydro_3_C"/>
</dbReference>
<dbReference type="InterPro" id="IPR013783">
    <property type="entry name" value="Ig-like_fold"/>
</dbReference>
<evidence type="ECO:0000313" key="8">
    <source>
        <dbReference type="Proteomes" id="UP000391834"/>
    </source>
</evidence>
<dbReference type="Pfam" id="PF01915">
    <property type="entry name" value="Glyco_hydro_3_C"/>
    <property type="match status" value="1"/>
</dbReference>
<evidence type="ECO:0000256" key="3">
    <source>
        <dbReference type="ARBA" id="ARBA00023277"/>
    </source>
</evidence>
<keyword evidence="4" id="KW-0326">Glycosidase</keyword>
<dbReference type="Pfam" id="PF14310">
    <property type="entry name" value="Fn3-like"/>
    <property type="match status" value="1"/>
</dbReference>
<dbReference type="PANTHER" id="PTHR42715">
    <property type="entry name" value="BETA-GLUCOSIDASE"/>
    <property type="match status" value="1"/>
</dbReference>
<dbReference type="InterPro" id="IPR050288">
    <property type="entry name" value="Cellulose_deg_GH3"/>
</dbReference>
<reference evidence="7 8" key="1">
    <citation type="submission" date="2019-10" db="EMBL/GenBank/DDBJ databases">
        <title>Prolixibacter strains distinguished by the presence of nitrate reductase genes were adept at nitrate-dependent anaerobic corrosion of metallic iron and carbon steel.</title>
        <authorList>
            <person name="Iino T."/>
            <person name="Shono N."/>
            <person name="Ito K."/>
            <person name="Nakamura R."/>
            <person name="Sueoka K."/>
            <person name="Harayama S."/>
            <person name="Ohkuma M."/>
        </authorList>
    </citation>
    <scope>NUCLEOTIDE SEQUENCE [LARGE SCALE GENOMIC DNA]</scope>
    <source>
        <strain evidence="7 8">JCM 13498</strain>
    </source>
</reference>
<dbReference type="InterPro" id="IPR036962">
    <property type="entry name" value="Glyco_hydro_3_N_sf"/>
</dbReference>
<gene>
    <name evidence="7" type="ORF">PbJCM13498_09610</name>
</gene>
<dbReference type="SMART" id="SM01217">
    <property type="entry name" value="Fn3_like"/>
    <property type="match status" value="1"/>
</dbReference>
<keyword evidence="2 4" id="KW-0378">Hydrolase</keyword>
<comment type="caution">
    <text evidence="7">The sequence shown here is derived from an EMBL/GenBank/DDBJ whole genome shotgun (WGS) entry which is preliminary data.</text>
</comment>
<feature type="chain" id="PRO_5024277051" evidence="5">
    <location>
        <begin position="24"/>
        <end position="765"/>
    </location>
</feature>
<evidence type="ECO:0000256" key="1">
    <source>
        <dbReference type="ARBA" id="ARBA00005336"/>
    </source>
</evidence>
<dbReference type="PANTHER" id="PTHR42715:SF10">
    <property type="entry name" value="BETA-GLUCOSIDASE"/>
    <property type="match status" value="1"/>
</dbReference>
<dbReference type="Gene3D" id="3.40.50.1700">
    <property type="entry name" value="Glycoside hydrolase family 3 C-terminal domain"/>
    <property type="match status" value="1"/>
</dbReference>
<evidence type="ECO:0000256" key="2">
    <source>
        <dbReference type="ARBA" id="ARBA00022801"/>
    </source>
</evidence>
<dbReference type="Gene3D" id="3.20.20.300">
    <property type="entry name" value="Glycoside hydrolase, family 3, N-terminal domain"/>
    <property type="match status" value="1"/>
</dbReference>
<organism evidence="7 8">
    <name type="scientific">Prolixibacter bellariivorans</name>
    <dbReference type="NCBI Taxonomy" id="314319"/>
    <lineage>
        <taxon>Bacteria</taxon>
        <taxon>Pseudomonadati</taxon>
        <taxon>Bacteroidota</taxon>
        <taxon>Bacteroidia</taxon>
        <taxon>Marinilabiliales</taxon>
        <taxon>Prolixibacteraceae</taxon>
        <taxon>Prolixibacter</taxon>
    </lineage>
</organism>
<comment type="similarity">
    <text evidence="1 4">Belongs to the glycosyl hydrolase 3 family.</text>
</comment>
<dbReference type="InterPro" id="IPR001764">
    <property type="entry name" value="Glyco_hydro_3_N"/>
</dbReference>
<name>A0A5M4AWQ4_9BACT</name>
<evidence type="ECO:0000313" key="7">
    <source>
        <dbReference type="EMBL" id="GET32098.1"/>
    </source>
</evidence>
<dbReference type="GO" id="GO:0008422">
    <property type="term" value="F:beta-glucosidase activity"/>
    <property type="evidence" value="ECO:0007669"/>
    <property type="project" value="UniProtKB-ARBA"/>
</dbReference>
<dbReference type="PRINTS" id="PR00133">
    <property type="entry name" value="GLHYDRLASE3"/>
</dbReference>
<evidence type="ECO:0000256" key="4">
    <source>
        <dbReference type="RuleBase" id="RU361161"/>
    </source>
</evidence>
<feature type="domain" description="Fibronectin type III-like" evidence="6">
    <location>
        <begin position="683"/>
        <end position="753"/>
    </location>
</feature>
<protein>
    <submittedName>
        <fullName evidence="7">Glycosyl hydrolase</fullName>
    </submittedName>
</protein>
<proteinExistence type="inferred from homology"/>
<dbReference type="GO" id="GO:0005975">
    <property type="term" value="P:carbohydrate metabolic process"/>
    <property type="evidence" value="ECO:0007669"/>
    <property type="project" value="InterPro"/>
</dbReference>
<dbReference type="Gene3D" id="2.60.40.10">
    <property type="entry name" value="Immunoglobulins"/>
    <property type="match status" value="1"/>
</dbReference>
<dbReference type="InterPro" id="IPR017853">
    <property type="entry name" value="GH"/>
</dbReference>
<dbReference type="RefSeq" id="WP_051568953.1">
    <property type="nucleotide sequence ID" value="NZ_BLAX01000001.1"/>
</dbReference>
<dbReference type="FunFam" id="2.60.40.10:FF:000495">
    <property type="entry name" value="Periplasmic beta-glucosidase"/>
    <property type="match status" value="1"/>
</dbReference>
<keyword evidence="8" id="KW-1185">Reference proteome</keyword>
<accession>A0A5M4AWQ4</accession>
<dbReference type="SUPFAM" id="SSF52279">
    <property type="entry name" value="Beta-D-glucan exohydrolase, C-terminal domain"/>
    <property type="match status" value="1"/>
</dbReference>
<dbReference type="AlphaFoldDB" id="A0A5M4AWQ4"/>
<dbReference type="InterPro" id="IPR036881">
    <property type="entry name" value="Glyco_hydro_3_C_sf"/>
</dbReference>
<dbReference type="SUPFAM" id="SSF51445">
    <property type="entry name" value="(Trans)glycosidases"/>
    <property type="match status" value="1"/>
</dbReference>
<evidence type="ECO:0000256" key="5">
    <source>
        <dbReference type="SAM" id="SignalP"/>
    </source>
</evidence>
<keyword evidence="5" id="KW-0732">Signal</keyword>
<keyword evidence="3" id="KW-0119">Carbohydrate metabolism</keyword>